<evidence type="ECO:0000256" key="2">
    <source>
        <dbReference type="ARBA" id="ARBA00008831"/>
    </source>
</evidence>
<keyword evidence="16" id="KW-0153">Cholesterol metabolism</keyword>
<feature type="domain" description="Diphosphomevalonate decarboxylase-like N-terminal" evidence="18">
    <location>
        <begin position="11"/>
        <end position="170"/>
    </location>
</feature>
<dbReference type="InterPro" id="IPR014721">
    <property type="entry name" value="Ribsml_uS5_D2-typ_fold_subgr"/>
</dbReference>
<gene>
    <name evidence="19" type="ORF">BaRGS_00027051</name>
</gene>
<evidence type="ECO:0000256" key="15">
    <source>
        <dbReference type="PIRNR" id="PIRNR015950"/>
    </source>
</evidence>
<keyword evidence="10 15" id="KW-0443">Lipid metabolism</keyword>
<evidence type="ECO:0000259" key="17">
    <source>
        <dbReference type="Pfam" id="PF18376"/>
    </source>
</evidence>
<evidence type="ECO:0000256" key="4">
    <source>
        <dbReference type="ARBA" id="ARBA00019335"/>
    </source>
</evidence>
<sequence length="383" mass="42482">MEGMESCTCIAPVNIAVIKYWGKRDEQLILPVNSSISLQAKTTVAVSSRFKEDRIWLNGKEESVHNKRIQNVLAEIRRRATRHHVEGADGDIRQPCVHICSENNFPTAAGLASSAAGYACLVYTLAQLYGVSGELSGIARQGSGSACRSMYGGFVLWEMGQSTDGIDSLARQLAPANHWPSLRILTLVVSDQKKQVGSTEGMQTTVATSELMKKRVEVVPQHTEDMIKAIQQRDFPTFARITMQESNQFHAVCLDTYPPVFYLTDTSRLIIQMVHTYNTFHNHTRVAYTFDAGPNACLYLLEEDVPYIVALVNQFFPPPPNTQQAFVRGINVAPASLDKDLLECFKIPRSEGEIKYIIHTKVGSGPQLIEAEHSLLNSDGLPK</sequence>
<evidence type="ECO:0000313" key="19">
    <source>
        <dbReference type="EMBL" id="KAK7481678.1"/>
    </source>
</evidence>
<accession>A0ABD0K473</accession>
<dbReference type="Gene3D" id="3.30.70.890">
    <property type="entry name" value="GHMP kinase, C-terminal domain"/>
    <property type="match status" value="1"/>
</dbReference>
<dbReference type="InterPro" id="IPR053859">
    <property type="entry name" value="MVD-like_N"/>
</dbReference>
<evidence type="ECO:0000256" key="11">
    <source>
        <dbReference type="ARBA" id="ARBA00023166"/>
    </source>
</evidence>
<evidence type="ECO:0000256" key="12">
    <source>
        <dbReference type="ARBA" id="ARBA00023221"/>
    </source>
</evidence>
<dbReference type="InterPro" id="IPR020568">
    <property type="entry name" value="Ribosomal_Su5_D2-typ_SF"/>
</dbReference>
<evidence type="ECO:0000256" key="13">
    <source>
        <dbReference type="ARBA" id="ARBA00023239"/>
    </source>
</evidence>
<evidence type="ECO:0000256" key="8">
    <source>
        <dbReference type="ARBA" id="ARBA00022955"/>
    </source>
</evidence>
<dbReference type="InterPro" id="IPR029765">
    <property type="entry name" value="Mev_diP_decarb"/>
</dbReference>
<comment type="pathway">
    <text evidence="16">Steroid biosynthesis; cholesterol biosynthesis.</text>
</comment>
<evidence type="ECO:0000256" key="3">
    <source>
        <dbReference type="ARBA" id="ARBA00012296"/>
    </source>
</evidence>
<dbReference type="Pfam" id="PF22700">
    <property type="entry name" value="MVD-like_N"/>
    <property type="match status" value="1"/>
</dbReference>
<keyword evidence="9 16" id="KW-0756">Sterol biosynthesis</keyword>
<dbReference type="InterPro" id="IPR041431">
    <property type="entry name" value="Mvd1_C"/>
</dbReference>
<keyword evidence="8 16" id="KW-0752">Steroid biosynthesis</keyword>
<dbReference type="SUPFAM" id="SSF54211">
    <property type="entry name" value="Ribosomal protein S5 domain 2-like"/>
    <property type="match status" value="1"/>
</dbReference>
<evidence type="ECO:0000313" key="20">
    <source>
        <dbReference type="Proteomes" id="UP001519460"/>
    </source>
</evidence>
<dbReference type="EMBL" id="JACVVK020000258">
    <property type="protein sequence ID" value="KAK7481678.1"/>
    <property type="molecule type" value="Genomic_DNA"/>
</dbReference>
<reference evidence="19 20" key="1">
    <citation type="journal article" date="2023" name="Sci. Data">
        <title>Genome assembly of the Korean intertidal mud-creeper Batillaria attramentaria.</title>
        <authorList>
            <person name="Patra A.K."/>
            <person name="Ho P.T."/>
            <person name="Jun S."/>
            <person name="Lee S.J."/>
            <person name="Kim Y."/>
            <person name="Won Y.J."/>
        </authorList>
    </citation>
    <scope>NUCLEOTIDE SEQUENCE [LARGE SCALE GENOMIC DNA]</scope>
    <source>
        <strain evidence="19">Wonlab-2016</strain>
    </source>
</reference>
<dbReference type="EC" id="4.1.1.33" evidence="3 15"/>
<dbReference type="PIRSF" id="PIRSF015950">
    <property type="entry name" value="Mev_P_decrbx"/>
    <property type="match status" value="1"/>
</dbReference>
<dbReference type="AlphaFoldDB" id="A0ABD0K473"/>
<keyword evidence="12 16" id="KW-0753">Steroid metabolism</keyword>
<keyword evidence="16" id="KW-0152">Cholesterol biosynthesis</keyword>
<evidence type="ECO:0000256" key="6">
    <source>
        <dbReference type="ARBA" id="ARBA00022741"/>
    </source>
</evidence>
<evidence type="ECO:0000256" key="10">
    <source>
        <dbReference type="ARBA" id="ARBA00023098"/>
    </source>
</evidence>
<dbReference type="InterPro" id="IPR005935">
    <property type="entry name" value="Mev_decarb"/>
</dbReference>
<dbReference type="NCBIfam" id="TIGR01240">
    <property type="entry name" value="mevDPdecarb"/>
    <property type="match status" value="1"/>
</dbReference>
<evidence type="ECO:0000256" key="14">
    <source>
        <dbReference type="ARBA" id="ARBA00048154"/>
    </source>
</evidence>
<dbReference type="InterPro" id="IPR036554">
    <property type="entry name" value="GHMP_kinase_C_sf"/>
</dbReference>
<dbReference type="Proteomes" id="UP001519460">
    <property type="component" value="Unassembled WGS sequence"/>
</dbReference>
<comment type="function">
    <text evidence="1 16">Catalyzes the ATP dependent decarboxylation of (R)-5-diphosphomevalonate to form isopentenyl diphosphate (IPP). Functions in the mevalonate (MVA) pathway leading to isopentenyl diphosphate (IPP), a key precursor for the biosynthesis of isoprenoids and sterol synthesis.</text>
</comment>
<feature type="domain" description="Mvd1 C-terminal" evidence="17">
    <location>
        <begin position="184"/>
        <end position="368"/>
    </location>
</feature>
<comment type="caution">
    <text evidence="19">The sequence shown here is derived from an EMBL/GenBank/DDBJ whole genome shotgun (WGS) entry which is preliminary data.</text>
</comment>
<evidence type="ECO:0000256" key="16">
    <source>
        <dbReference type="RuleBase" id="RU363086"/>
    </source>
</evidence>
<evidence type="ECO:0000259" key="18">
    <source>
        <dbReference type="Pfam" id="PF22700"/>
    </source>
</evidence>
<keyword evidence="11 16" id="KW-1207">Sterol metabolism</keyword>
<dbReference type="PANTHER" id="PTHR10977">
    <property type="entry name" value="DIPHOSPHOMEVALONATE DECARBOXYLASE"/>
    <property type="match status" value="1"/>
</dbReference>
<dbReference type="Gene3D" id="3.30.230.10">
    <property type="match status" value="1"/>
</dbReference>
<protein>
    <recommendedName>
        <fullName evidence="4 15">Diphosphomevalonate decarboxylase</fullName>
        <ecNumber evidence="3 15">4.1.1.33</ecNumber>
    </recommendedName>
</protein>
<keyword evidence="20" id="KW-1185">Reference proteome</keyword>
<evidence type="ECO:0000256" key="1">
    <source>
        <dbReference type="ARBA" id="ARBA00003812"/>
    </source>
</evidence>
<organism evidence="19 20">
    <name type="scientific">Batillaria attramentaria</name>
    <dbReference type="NCBI Taxonomy" id="370345"/>
    <lineage>
        <taxon>Eukaryota</taxon>
        <taxon>Metazoa</taxon>
        <taxon>Spiralia</taxon>
        <taxon>Lophotrochozoa</taxon>
        <taxon>Mollusca</taxon>
        <taxon>Gastropoda</taxon>
        <taxon>Caenogastropoda</taxon>
        <taxon>Sorbeoconcha</taxon>
        <taxon>Cerithioidea</taxon>
        <taxon>Batillariidae</taxon>
        <taxon>Batillaria</taxon>
    </lineage>
</organism>
<keyword evidence="5 16" id="KW-0444">Lipid biosynthesis</keyword>
<comment type="similarity">
    <text evidence="2 15 16">Belongs to the diphosphomevalonate decarboxylase family.</text>
</comment>
<evidence type="ECO:0000256" key="5">
    <source>
        <dbReference type="ARBA" id="ARBA00022516"/>
    </source>
</evidence>
<dbReference type="GO" id="GO:0006695">
    <property type="term" value="P:cholesterol biosynthetic process"/>
    <property type="evidence" value="ECO:0007669"/>
    <property type="project" value="UniProtKB-KW"/>
</dbReference>
<evidence type="ECO:0000256" key="9">
    <source>
        <dbReference type="ARBA" id="ARBA00023011"/>
    </source>
</evidence>
<keyword evidence="13 15" id="KW-0456">Lyase</keyword>
<keyword evidence="7 15" id="KW-0067">ATP-binding</keyword>
<dbReference type="FunFam" id="3.30.230.10:FF:000080">
    <property type="entry name" value="Diphosphomevalonate decarboxylase"/>
    <property type="match status" value="1"/>
</dbReference>
<proteinExistence type="inferred from homology"/>
<dbReference type="GO" id="GO:0004163">
    <property type="term" value="F:diphosphomevalonate decarboxylase activity"/>
    <property type="evidence" value="ECO:0007669"/>
    <property type="project" value="UniProtKB-UniRule"/>
</dbReference>
<dbReference type="GO" id="GO:0019287">
    <property type="term" value="P:isopentenyl diphosphate biosynthetic process, mevalonate pathway"/>
    <property type="evidence" value="ECO:0007669"/>
    <property type="project" value="UniProtKB-UniRule"/>
</dbReference>
<dbReference type="Pfam" id="PF18376">
    <property type="entry name" value="MDD_C"/>
    <property type="match status" value="1"/>
</dbReference>
<dbReference type="GO" id="GO:0005524">
    <property type="term" value="F:ATP binding"/>
    <property type="evidence" value="ECO:0007669"/>
    <property type="project" value="UniProtKB-UniRule"/>
</dbReference>
<keyword evidence="6 15" id="KW-0547">Nucleotide-binding</keyword>
<dbReference type="PANTHER" id="PTHR10977:SF3">
    <property type="entry name" value="DIPHOSPHOMEVALONATE DECARBOXYLASE"/>
    <property type="match status" value="1"/>
</dbReference>
<dbReference type="SUPFAM" id="SSF55060">
    <property type="entry name" value="GHMP Kinase, C-terminal domain"/>
    <property type="match status" value="1"/>
</dbReference>
<evidence type="ECO:0000256" key="7">
    <source>
        <dbReference type="ARBA" id="ARBA00022840"/>
    </source>
</evidence>
<dbReference type="FunFam" id="3.30.70.890:FF:000005">
    <property type="entry name" value="Diphosphomevalonate decarboxylase"/>
    <property type="match status" value="1"/>
</dbReference>
<name>A0ABD0K473_9CAEN</name>
<comment type="catalytic activity">
    <reaction evidence="14 15 16">
        <text>(R)-5-diphosphomevalonate + ATP = isopentenyl diphosphate + ADP + phosphate + CO2</text>
        <dbReference type="Rhea" id="RHEA:23732"/>
        <dbReference type="ChEBI" id="CHEBI:16526"/>
        <dbReference type="ChEBI" id="CHEBI:30616"/>
        <dbReference type="ChEBI" id="CHEBI:43474"/>
        <dbReference type="ChEBI" id="CHEBI:57557"/>
        <dbReference type="ChEBI" id="CHEBI:128769"/>
        <dbReference type="ChEBI" id="CHEBI:456216"/>
        <dbReference type="EC" id="4.1.1.33"/>
    </reaction>
</comment>